<dbReference type="EMBL" id="KQ241654">
    <property type="protein sequence ID" value="KNC86387.1"/>
    <property type="molecule type" value="Genomic_DNA"/>
</dbReference>
<protein>
    <submittedName>
        <fullName evidence="1">Uncharacterized protein</fullName>
    </submittedName>
</protein>
<proteinExistence type="predicted"/>
<accession>A0A0L0GBJ1</accession>
<gene>
    <name evidence="1" type="ORF">SARC_01482</name>
</gene>
<evidence type="ECO:0000313" key="1">
    <source>
        <dbReference type="EMBL" id="KNC86387.1"/>
    </source>
</evidence>
<name>A0A0L0GBJ1_9EUKA</name>
<dbReference type="GeneID" id="25901986"/>
<dbReference type="Proteomes" id="UP000054560">
    <property type="component" value="Unassembled WGS sequence"/>
</dbReference>
<sequence>MRTDDGLLPAIKRATKSGHNSVIQFRAKHTDVTMTIASGRTEQQVIEDDGTEVPDTPTLVAATTLPIASSAPAVATSAPAVAANTPALTANAPAASTPLIVPAKPPAA</sequence>
<dbReference type="RefSeq" id="XP_014160289.1">
    <property type="nucleotide sequence ID" value="XM_014304814.1"/>
</dbReference>
<keyword evidence="2" id="KW-1185">Reference proteome</keyword>
<reference evidence="1 2" key="1">
    <citation type="submission" date="2011-02" db="EMBL/GenBank/DDBJ databases">
        <title>The Genome Sequence of Sphaeroforma arctica JP610.</title>
        <authorList>
            <consortium name="The Broad Institute Genome Sequencing Platform"/>
            <person name="Russ C."/>
            <person name="Cuomo C."/>
            <person name="Young S.K."/>
            <person name="Zeng Q."/>
            <person name="Gargeya S."/>
            <person name="Alvarado L."/>
            <person name="Berlin A."/>
            <person name="Chapman S.B."/>
            <person name="Chen Z."/>
            <person name="Freedman E."/>
            <person name="Gellesch M."/>
            <person name="Goldberg J."/>
            <person name="Griggs A."/>
            <person name="Gujja S."/>
            <person name="Heilman E."/>
            <person name="Heiman D."/>
            <person name="Howarth C."/>
            <person name="Mehta T."/>
            <person name="Neiman D."/>
            <person name="Pearson M."/>
            <person name="Roberts A."/>
            <person name="Saif S."/>
            <person name="Shea T."/>
            <person name="Shenoy N."/>
            <person name="Sisk P."/>
            <person name="Stolte C."/>
            <person name="Sykes S."/>
            <person name="White J."/>
            <person name="Yandava C."/>
            <person name="Burger G."/>
            <person name="Gray M.W."/>
            <person name="Holland P.W.H."/>
            <person name="King N."/>
            <person name="Lang F.B.F."/>
            <person name="Roger A.J."/>
            <person name="Ruiz-Trillo I."/>
            <person name="Haas B."/>
            <person name="Nusbaum C."/>
            <person name="Birren B."/>
        </authorList>
    </citation>
    <scope>NUCLEOTIDE SEQUENCE [LARGE SCALE GENOMIC DNA]</scope>
    <source>
        <strain evidence="1 2">JP610</strain>
    </source>
</reference>
<organism evidence="1 2">
    <name type="scientific">Sphaeroforma arctica JP610</name>
    <dbReference type="NCBI Taxonomy" id="667725"/>
    <lineage>
        <taxon>Eukaryota</taxon>
        <taxon>Ichthyosporea</taxon>
        <taxon>Ichthyophonida</taxon>
        <taxon>Sphaeroforma</taxon>
    </lineage>
</organism>
<evidence type="ECO:0000313" key="2">
    <source>
        <dbReference type="Proteomes" id="UP000054560"/>
    </source>
</evidence>
<dbReference type="AlphaFoldDB" id="A0A0L0GBJ1"/>